<protein>
    <submittedName>
        <fullName evidence="6">LysR family transcriptional regulator</fullName>
    </submittedName>
</protein>
<keyword evidence="7" id="KW-1185">Reference proteome</keyword>
<gene>
    <name evidence="6" type="ORF">FJ693_19125</name>
</gene>
<reference evidence="6 7" key="1">
    <citation type="submission" date="2019-07" db="EMBL/GenBank/DDBJ databases">
        <title>Georgenia wutianyii sp. nov. and Georgenia *** sp. nov. isolated from plateau pika (Ochotona curzoniae) in the Qinghai-Tibet plateau of China.</title>
        <authorList>
            <person name="Tian Z."/>
        </authorList>
    </citation>
    <scope>NUCLEOTIDE SEQUENCE [LARGE SCALE GENOMIC DNA]</scope>
    <source>
        <strain evidence="6 7">Z446</strain>
    </source>
</reference>
<comment type="similarity">
    <text evidence="1">Belongs to the LysR transcriptional regulatory family.</text>
</comment>
<feature type="domain" description="HTH lysR-type" evidence="5">
    <location>
        <begin position="22"/>
        <end position="79"/>
    </location>
</feature>
<dbReference type="Gene3D" id="3.40.190.10">
    <property type="entry name" value="Periplasmic binding protein-like II"/>
    <property type="match status" value="2"/>
</dbReference>
<keyword evidence="2" id="KW-0805">Transcription regulation</keyword>
<dbReference type="SUPFAM" id="SSF46785">
    <property type="entry name" value="Winged helix' DNA-binding domain"/>
    <property type="match status" value="1"/>
</dbReference>
<dbReference type="Gene3D" id="1.10.10.10">
    <property type="entry name" value="Winged helix-like DNA-binding domain superfamily/Winged helix DNA-binding domain"/>
    <property type="match status" value="1"/>
</dbReference>
<dbReference type="PROSITE" id="PS50931">
    <property type="entry name" value="HTH_LYSR"/>
    <property type="match status" value="1"/>
</dbReference>
<name>A0A552WK67_9MICO</name>
<proteinExistence type="inferred from homology"/>
<dbReference type="GO" id="GO:0003700">
    <property type="term" value="F:DNA-binding transcription factor activity"/>
    <property type="evidence" value="ECO:0007669"/>
    <property type="project" value="InterPro"/>
</dbReference>
<dbReference type="PANTHER" id="PTHR30419:SF8">
    <property type="entry name" value="NITROGEN ASSIMILATION TRANSCRIPTIONAL ACTIVATOR-RELATED"/>
    <property type="match status" value="1"/>
</dbReference>
<evidence type="ECO:0000256" key="4">
    <source>
        <dbReference type="ARBA" id="ARBA00023163"/>
    </source>
</evidence>
<comment type="caution">
    <text evidence="6">The sequence shown here is derived from an EMBL/GenBank/DDBJ whole genome shotgun (WGS) entry which is preliminary data.</text>
</comment>
<dbReference type="GO" id="GO:0003677">
    <property type="term" value="F:DNA binding"/>
    <property type="evidence" value="ECO:0007669"/>
    <property type="project" value="UniProtKB-KW"/>
</dbReference>
<organism evidence="6 7">
    <name type="scientific">Georgenia yuyongxinii</name>
    <dbReference type="NCBI Taxonomy" id="2589797"/>
    <lineage>
        <taxon>Bacteria</taxon>
        <taxon>Bacillati</taxon>
        <taxon>Actinomycetota</taxon>
        <taxon>Actinomycetes</taxon>
        <taxon>Micrococcales</taxon>
        <taxon>Bogoriellaceae</taxon>
        <taxon>Georgenia</taxon>
    </lineage>
</organism>
<evidence type="ECO:0000256" key="2">
    <source>
        <dbReference type="ARBA" id="ARBA00023015"/>
    </source>
</evidence>
<accession>A0A552WK67</accession>
<dbReference type="Proteomes" id="UP000318693">
    <property type="component" value="Unassembled WGS sequence"/>
</dbReference>
<dbReference type="PANTHER" id="PTHR30419">
    <property type="entry name" value="HTH-TYPE TRANSCRIPTIONAL REGULATOR YBHD"/>
    <property type="match status" value="1"/>
</dbReference>
<dbReference type="SUPFAM" id="SSF53850">
    <property type="entry name" value="Periplasmic binding protein-like II"/>
    <property type="match status" value="1"/>
</dbReference>
<dbReference type="Pfam" id="PF03466">
    <property type="entry name" value="LysR_substrate"/>
    <property type="match status" value="1"/>
</dbReference>
<keyword evidence="4" id="KW-0804">Transcription</keyword>
<sequence>MKHEAVRSGVPASGAAGLLDRIRLRHVTCFVAVAQERNLGRAADRLGLTQPAVTKTLNELESVAAARLLDRGRHGAQLTAAGEQFLRHALGVTEAMAAAATALAGAGEPTTATVRLGALPTVAGVLLPGAVARLHERHPGVGVQVRTGSNTVLLEALRAGELDLVLGRMAEPATMRGVSFELLYAESLALVVRPGHPLTPGGGPVSLPAVLAYPVVVATAGTVPRHHTEVLLQRHGLHLPAGCVETLEVSVARAIVRHTDAVWFTAERAPQVDLDDGLLVRLDVPAPGTAEPVGVFRRSVDEPSVVIDALLATLRTLAGE</sequence>
<evidence type="ECO:0000313" key="6">
    <source>
        <dbReference type="EMBL" id="TRW43074.1"/>
    </source>
</evidence>
<evidence type="ECO:0000256" key="3">
    <source>
        <dbReference type="ARBA" id="ARBA00023125"/>
    </source>
</evidence>
<dbReference type="GO" id="GO:0005829">
    <property type="term" value="C:cytosol"/>
    <property type="evidence" value="ECO:0007669"/>
    <property type="project" value="TreeGrafter"/>
</dbReference>
<evidence type="ECO:0000256" key="1">
    <source>
        <dbReference type="ARBA" id="ARBA00009437"/>
    </source>
</evidence>
<keyword evidence="3" id="KW-0238">DNA-binding</keyword>
<dbReference type="InterPro" id="IPR050950">
    <property type="entry name" value="HTH-type_LysR_regulators"/>
</dbReference>
<dbReference type="Pfam" id="PF00126">
    <property type="entry name" value="HTH_1"/>
    <property type="match status" value="1"/>
</dbReference>
<dbReference type="InterPro" id="IPR000847">
    <property type="entry name" value="LysR_HTH_N"/>
</dbReference>
<evidence type="ECO:0000259" key="5">
    <source>
        <dbReference type="PROSITE" id="PS50931"/>
    </source>
</evidence>
<dbReference type="InterPro" id="IPR005119">
    <property type="entry name" value="LysR_subst-bd"/>
</dbReference>
<dbReference type="AlphaFoldDB" id="A0A552WK67"/>
<dbReference type="InterPro" id="IPR036390">
    <property type="entry name" value="WH_DNA-bd_sf"/>
</dbReference>
<dbReference type="InterPro" id="IPR036388">
    <property type="entry name" value="WH-like_DNA-bd_sf"/>
</dbReference>
<dbReference type="EMBL" id="VJXR01000107">
    <property type="protein sequence ID" value="TRW43074.1"/>
    <property type="molecule type" value="Genomic_DNA"/>
</dbReference>
<evidence type="ECO:0000313" key="7">
    <source>
        <dbReference type="Proteomes" id="UP000318693"/>
    </source>
</evidence>